<organism evidence="9 10">
    <name type="scientific">Rhodococcoides corynebacterioides</name>
    <dbReference type="NCBI Taxonomy" id="53972"/>
    <lineage>
        <taxon>Bacteria</taxon>
        <taxon>Bacillati</taxon>
        <taxon>Actinomycetota</taxon>
        <taxon>Actinomycetes</taxon>
        <taxon>Mycobacteriales</taxon>
        <taxon>Nocardiaceae</taxon>
        <taxon>Rhodococcoides</taxon>
    </lineage>
</organism>
<dbReference type="InterPro" id="IPR014048">
    <property type="entry name" value="MethylDNA_cys_MeTrfase_DNA-bd"/>
</dbReference>
<dbReference type="Proteomes" id="UP000703038">
    <property type="component" value="Unassembled WGS sequence"/>
</dbReference>
<dbReference type="NCBIfam" id="TIGR00589">
    <property type="entry name" value="ogt"/>
    <property type="match status" value="1"/>
</dbReference>
<dbReference type="RefSeq" id="WP_204869730.1">
    <property type="nucleotide sequence ID" value="NZ_JAFBBK010000001.1"/>
</dbReference>
<dbReference type="EC" id="2.1.1.63" evidence="9"/>
<dbReference type="InterPro" id="IPR008332">
    <property type="entry name" value="MethylG_MeTrfase_N"/>
</dbReference>
<keyword evidence="10" id="KW-1185">Reference proteome</keyword>
<evidence type="ECO:0000259" key="8">
    <source>
        <dbReference type="Pfam" id="PF02870"/>
    </source>
</evidence>
<accession>A0ABS2KYR3</accession>
<dbReference type="Gene3D" id="3.30.160.70">
    <property type="entry name" value="Methylated DNA-protein cysteine methyltransferase domain"/>
    <property type="match status" value="1"/>
</dbReference>
<evidence type="ECO:0000313" key="9">
    <source>
        <dbReference type="EMBL" id="MBM7417064.1"/>
    </source>
</evidence>
<name>A0ABS2KYR3_9NOCA</name>
<comment type="catalytic activity">
    <reaction evidence="6">
        <text>a 6-O-methyl-2'-deoxyguanosine in DNA + L-cysteinyl-[protein] = S-methyl-L-cysteinyl-[protein] + a 2'-deoxyguanosine in DNA</text>
        <dbReference type="Rhea" id="RHEA:24000"/>
        <dbReference type="Rhea" id="RHEA-COMP:10131"/>
        <dbReference type="Rhea" id="RHEA-COMP:10132"/>
        <dbReference type="Rhea" id="RHEA-COMP:11367"/>
        <dbReference type="Rhea" id="RHEA-COMP:11368"/>
        <dbReference type="ChEBI" id="CHEBI:29950"/>
        <dbReference type="ChEBI" id="CHEBI:82612"/>
        <dbReference type="ChEBI" id="CHEBI:85445"/>
        <dbReference type="ChEBI" id="CHEBI:85448"/>
        <dbReference type="EC" id="2.1.1.63"/>
    </reaction>
</comment>
<dbReference type="SUPFAM" id="SSF46767">
    <property type="entry name" value="Methylated DNA-protein cysteine methyltransferase, C-terminal domain"/>
    <property type="match status" value="1"/>
</dbReference>
<evidence type="ECO:0000313" key="10">
    <source>
        <dbReference type="Proteomes" id="UP000703038"/>
    </source>
</evidence>
<dbReference type="PANTHER" id="PTHR10815:SF5">
    <property type="entry name" value="METHYLATED-DNA--PROTEIN-CYSTEINE METHYLTRANSFERASE"/>
    <property type="match status" value="1"/>
</dbReference>
<keyword evidence="4" id="KW-0227">DNA damage</keyword>
<evidence type="ECO:0000256" key="4">
    <source>
        <dbReference type="ARBA" id="ARBA00022763"/>
    </source>
</evidence>
<dbReference type="Gene3D" id="1.10.10.10">
    <property type="entry name" value="Winged helix-like DNA-binding domain superfamily/Winged helix DNA-binding domain"/>
    <property type="match status" value="1"/>
</dbReference>
<evidence type="ECO:0000256" key="3">
    <source>
        <dbReference type="ARBA" id="ARBA00022679"/>
    </source>
</evidence>
<dbReference type="PROSITE" id="PS00374">
    <property type="entry name" value="MGMT"/>
    <property type="match status" value="1"/>
</dbReference>
<dbReference type="InterPro" id="IPR036631">
    <property type="entry name" value="MGMT_N_sf"/>
</dbReference>
<reference evidence="9 10" key="1">
    <citation type="submission" date="2021-01" db="EMBL/GenBank/DDBJ databases">
        <title>Genomics of switchgrass bacterial isolates.</title>
        <authorList>
            <person name="Shade A."/>
        </authorList>
    </citation>
    <scope>NUCLEOTIDE SEQUENCE [LARGE SCALE GENOMIC DNA]</scope>
    <source>
        <strain evidence="9 10">PvP111</strain>
    </source>
</reference>
<keyword evidence="3 9" id="KW-0808">Transferase</keyword>
<dbReference type="EMBL" id="JAFBBK010000001">
    <property type="protein sequence ID" value="MBM7417064.1"/>
    <property type="molecule type" value="Genomic_DNA"/>
</dbReference>
<sequence length="190" mass="20519">MTTAADLTALHERLTHRAAEEGLLDVAYRTLDSPVGTLLVAATERGVVRVAFDVENHDTVLQTLATRISPRVLRAPARLDPVVRGLDAFFAGTSRVVDVDLDLRLAAGFRRDVLTHLQRIPYGETRSYAAVAAETASPKAVRAVGSACARNPLPLVIPCHRVVRSDGTPGRYAGGEAAKQLLLELETQNY</sequence>
<dbReference type="Pfam" id="PF02870">
    <property type="entry name" value="Methyltransf_1N"/>
    <property type="match status" value="1"/>
</dbReference>
<feature type="domain" description="Methylated-DNA-[protein]-cysteine S-methyltransferase DNA binding" evidence="7">
    <location>
        <begin position="109"/>
        <end position="187"/>
    </location>
</feature>
<gene>
    <name evidence="9" type="ORF">JOE42_003797</name>
</gene>
<feature type="domain" description="Methylguanine DNA methyltransferase ribonuclease-like" evidence="8">
    <location>
        <begin position="27"/>
        <end position="102"/>
    </location>
</feature>
<dbReference type="PANTHER" id="PTHR10815">
    <property type="entry name" value="METHYLATED-DNA--PROTEIN-CYSTEINE METHYLTRANSFERASE"/>
    <property type="match status" value="1"/>
</dbReference>
<dbReference type="InterPro" id="IPR001497">
    <property type="entry name" value="MethylDNA_cys_MeTrfase_AS"/>
</dbReference>
<protein>
    <submittedName>
        <fullName evidence="9">Methylated-DNA-[protein]-cysteine S-methyltransferase</fullName>
        <ecNumber evidence="9">2.1.1.63</ecNumber>
    </submittedName>
</protein>
<evidence type="ECO:0000256" key="5">
    <source>
        <dbReference type="ARBA" id="ARBA00023204"/>
    </source>
</evidence>
<dbReference type="InterPro" id="IPR036217">
    <property type="entry name" value="MethylDNA_cys_MeTrfase_DNAb"/>
</dbReference>
<evidence type="ECO:0000259" key="7">
    <source>
        <dbReference type="Pfam" id="PF01035"/>
    </source>
</evidence>
<keyword evidence="5" id="KW-0234">DNA repair</keyword>
<proteinExistence type="predicted"/>
<dbReference type="GO" id="GO:0003908">
    <property type="term" value="F:methylated-DNA-[protein]-cysteine S-methyltransferase activity"/>
    <property type="evidence" value="ECO:0007669"/>
    <property type="project" value="UniProtKB-EC"/>
</dbReference>
<dbReference type="CDD" id="cd06445">
    <property type="entry name" value="ATase"/>
    <property type="match status" value="1"/>
</dbReference>
<keyword evidence="2 9" id="KW-0489">Methyltransferase</keyword>
<dbReference type="SUPFAM" id="SSF53155">
    <property type="entry name" value="Methylated DNA-protein cysteine methyltransferase domain"/>
    <property type="match status" value="1"/>
</dbReference>
<dbReference type="GO" id="GO:0032259">
    <property type="term" value="P:methylation"/>
    <property type="evidence" value="ECO:0007669"/>
    <property type="project" value="UniProtKB-KW"/>
</dbReference>
<comment type="catalytic activity">
    <reaction evidence="1">
        <text>a 4-O-methyl-thymidine in DNA + L-cysteinyl-[protein] = a thymidine in DNA + S-methyl-L-cysteinyl-[protein]</text>
        <dbReference type="Rhea" id="RHEA:53428"/>
        <dbReference type="Rhea" id="RHEA-COMP:10131"/>
        <dbReference type="Rhea" id="RHEA-COMP:10132"/>
        <dbReference type="Rhea" id="RHEA-COMP:13555"/>
        <dbReference type="Rhea" id="RHEA-COMP:13556"/>
        <dbReference type="ChEBI" id="CHEBI:29950"/>
        <dbReference type="ChEBI" id="CHEBI:82612"/>
        <dbReference type="ChEBI" id="CHEBI:137386"/>
        <dbReference type="ChEBI" id="CHEBI:137387"/>
        <dbReference type="EC" id="2.1.1.63"/>
    </reaction>
</comment>
<evidence type="ECO:0000256" key="2">
    <source>
        <dbReference type="ARBA" id="ARBA00022603"/>
    </source>
</evidence>
<comment type="caution">
    <text evidence="9">The sequence shown here is derived from an EMBL/GenBank/DDBJ whole genome shotgun (WGS) entry which is preliminary data.</text>
</comment>
<dbReference type="InterPro" id="IPR036388">
    <property type="entry name" value="WH-like_DNA-bd_sf"/>
</dbReference>
<dbReference type="Pfam" id="PF01035">
    <property type="entry name" value="DNA_binding_1"/>
    <property type="match status" value="1"/>
</dbReference>
<evidence type="ECO:0000256" key="1">
    <source>
        <dbReference type="ARBA" id="ARBA00001286"/>
    </source>
</evidence>
<evidence type="ECO:0000256" key="6">
    <source>
        <dbReference type="ARBA" id="ARBA00049348"/>
    </source>
</evidence>